<name>A0ACC6R9Q2_9GAMM</name>
<keyword evidence="2" id="KW-1185">Reference proteome</keyword>
<gene>
    <name evidence="1" type="ORF">V6250_21165</name>
</gene>
<dbReference type="EMBL" id="JBAKAX010000323">
    <property type="protein sequence ID" value="MEL0606627.1"/>
    <property type="molecule type" value="Genomic_DNA"/>
</dbReference>
<evidence type="ECO:0000313" key="2">
    <source>
        <dbReference type="Proteomes" id="UP001374952"/>
    </source>
</evidence>
<proteinExistence type="predicted"/>
<evidence type="ECO:0000313" key="1">
    <source>
        <dbReference type="EMBL" id="MEL0606627.1"/>
    </source>
</evidence>
<feature type="non-terminal residue" evidence="1">
    <location>
        <position position="69"/>
    </location>
</feature>
<sequence>NDNWRWGYGVPNRYLEVVNAARELGLKIIALDLTLDELDLIDASCSYNNSVAGNCFYSHTIRNMVWTQN</sequence>
<accession>A0ACC6R9Q2</accession>
<protein>
    <submittedName>
        <fullName evidence="1">Uncharacterized protein</fullName>
    </submittedName>
</protein>
<dbReference type="Proteomes" id="UP001374952">
    <property type="component" value="Unassembled WGS sequence"/>
</dbReference>
<reference evidence="1" key="1">
    <citation type="submission" date="2024-02" db="EMBL/GenBank/DDBJ databases">
        <title>Bacteria isolated from the canopy kelp, Nereocystis luetkeana.</title>
        <authorList>
            <person name="Pfister C.A."/>
            <person name="Younker I.T."/>
            <person name="Light S.H."/>
        </authorList>
    </citation>
    <scope>NUCLEOTIDE SEQUENCE</scope>
    <source>
        <strain evidence="1">TN.2.01</strain>
    </source>
</reference>
<organism evidence="1 2">
    <name type="scientific">Pseudoalteromonas undina</name>
    <dbReference type="NCBI Taxonomy" id="43660"/>
    <lineage>
        <taxon>Bacteria</taxon>
        <taxon>Pseudomonadati</taxon>
        <taxon>Pseudomonadota</taxon>
        <taxon>Gammaproteobacteria</taxon>
        <taxon>Alteromonadales</taxon>
        <taxon>Pseudoalteromonadaceae</taxon>
        <taxon>Pseudoalteromonas</taxon>
    </lineage>
</organism>
<feature type="non-terminal residue" evidence="1">
    <location>
        <position position="1"/>
    </location>
</feature>
<comment type="caution">
    <text evidence="1">The sequence shown here is derived from an EMBL/GenBank/DDBJ whole genome shotgun (WGS) entry which is preliminary data.</text>
</comment>